<dbReference type="EMBL" id="BMIR01000006">
    <property type="protein sequence ID" value="GGE38947.1"/>
    <property type="molecule type" value="Genomic_DNA"/>
</dbReference>
<sequence length="291" mass="32304">MIFSLKAKNIFFMLLGAAIFAFGLVNFNIKNHLAEGGVTGITLILYNLFHIDPGISNLVINIPLFIIGWRLLGRSVFIYSVIGTVSLSLFLWVFQYLITFHFTLENDMTLAALFAGVTIGTGLGIIFRYGGTTGGTDIIARLTFRYWGWPIGRTMFAIDAVVITLSLIYLDYRQAMYTLVAVFVASRVIDFIQKGAYAANAAMIMSKHNDKIAKEIIEKLDRTVTLLSGKGGYTGAEIDALYCVVSRSEIFRLKSIIKSVDPHAFVAVNDIHDVLGEGFTLDENKKPLFEE</sequence>
<dbReference type="RefSeq" id="WP_188692182.1">
    <property type="nucleotide sequence ID" value="NZ_BMIR01000006.1"/>
</dbReference>
<dbReference type="PIRSF" id="PIRSF006483">
    <property type="entry name" value="Membrane_protein_YitT"/>
    <property type="match status" value="1"/>
</dbReference>
<gene>
    <name evidence="8" type="primary">ypjC</name>
    <name evidence="8" type="ORF">GCM10011391_17160</name>
</gene>
<evidence type="ECO:0000313" key="9">
    <source>
        <dbReference type="Proteomes" id="UP000628775"/>
    </source>
</evidence>
<keyword evidence="4 6" id="KW-1133">Transmembrane helix</keyword>
<evidence type="ECO:0000256" key="6">
    <source>
        <dbReference type="SAM" id="Phobius"/>
    </source>
</evidence>
<dbReference type="Proteomes" id="UP000628775">
    <property type="component" value="Unassembled WGS sequence"/>
</dbReference>
<keyword evidence="5 6" id="KW-0472">Membrane</keyword>
<evidence type="ECO:0000256" key="2">
    <source>
        <dbReference type="ARBA" id="ARBA00022475"/>
    </source>
</evidence>
<dbReference type="InterPro" id="IPR003740">
    <property type="entry name" value="YitT"/>
</dbReference>
<comment type="caution">
    <text evidence="8">The sequence shown here is derived from an EMBL/GenBank/DDBJ whole genome shotgun (WGS) entry which is preliminary data.</text>
</comment>
<keyword evidence="3 6" id="KW-0812">Transmembrane</keyword>
<feature type="domain" description="DUF2179" evidence="7">
    <location>
        <begin position="222"/>
        <end position="276"/>
    </location>
</feature>
<dbReference type="Pfam" id="PF10035">
    <property type="entry name" value="DUF2179"/>
    <property type="match status" value="1"/>
</dbReference>
<evidence type="ECO:0000259" key="7">
    <source>
        <dbReference type="Pfam" id="PF10035"/>
    </source>
</evidence>
<accession>A0A8J2VML5</accession>
<feature type="transmembrane region" description="Helical" evidence="6">
    <location>
        <begin position="76"/>
        <end position="98"/>
    </location>
</feature>
<dbReference type="Gene3D" id="3.30.70.120">
    <property type="match status" value="1"/>
</dbReference>
<comment type="subcellular location">
    <subcellularLocation>
        <location evidence="1">Cell membrane</location>
        <topology evidence="1">Multi-pass membrane protein</topology>
    </subcellularLocation>
</comment>
<feature type="transmembrane region" description="Helical" evidence="6">
    <location>
        <begin position="49"/>
        <end position="69"/>
    </location>
</feature>
<keyword evidence="2" id="KW-1003">Cell membrane</keyword>
<name>A0A8J2VML5_9BACL</name>
<evidence type="ECO:0000256" key="4">
    <source>
        <dbReference type="ARBA" id="ARBA00022989"/>
    </source>
</evidence>
<dbReference type="PANTHER" id="PTHR33545:SF10">
    <property type="entry name" value="UPF0750 MEMBRANE PROTEIN YPJC"/>
    <property type="match status" value="1"/>
</dbReference>
<dbReference type="PANTHER" id="PTHR33545">
    <property type="entry name" value="UPF0750 MEMBRANE PROTEIN YITT-RELATED"/>
    <property type="match status" value="1"/>
</dbReference>
<feature type="transmembrane region" description="Helical" evidence="6">
    <location>
        <begin position="12"/>
        <end position="29"/>
    </location>
</feature>
<dbReference type="AlphaFoldDB" id="A0A8J2VML5"/>
<dbReference type="GO" id="GO:0005886">
    <property type="term" value="C:plasma membrane"/>
    <property type="evidence" value="ECO:0007669"/>
    <property type="project" value="UniProtKB-SubCell"/>
</dbReference>
<evidence type="ECO:0000313" key="8">
    <source>
        <dbReference type="EMBL" id="GGE38947.1"/>
    </source>
</evidence>
<keyword evidence="9" id="KW-1185">Reference proteome</keyword>
<reference evidence="8" key="1">
    <citation type="journal article" date="2014" name="Int. J. Syst. Evol. Microbiol.">
        <title>Complete genome sequence of Corynebacterium casei LMG S-19264T (=DSM 44701T), isolated from a smear-ripened cheese.</title>
        <authorList>
            <consortium name="US DOE Joint Genome Institute (JGI-PGF)"/>
            <person name="Walter F."/>
            <person name="Albersmeier A."/>
            <person name="Kalinowski J."/>
            <person name="Ruckert C."/>
        </authorList>
    </citation>
    <scope>NUCLEOTIDE SEQUENCE</scope>
    <source>
        <strain evidence="8">CGMCC 1.15371</strain>
    </source>
</reference>
<protein>
    <submittedName>
        <fullName evidence="8">UPF0750 membrane protein YpjC</fullName>
    </submittedName>
</protein>
<dbReference type="Pfam" id="PF02588">
    <property type="entry name" value="YitT_membrane"/>
    <property type="match status" value="1"/>
</dbReference>
<organism evidence="8 9">
    <name type="scientific">Pullulanibacillus camelliae</name>
    <dbReference type="NCBI Taxonomy" id="1707096"/>
    <lineage>
        <taxon>Bacteria</taxon>
        <taxon>Bacillati</taxon>
        <taxon>Bacillota</taxon>
        <taxon>Bacilli</taxon>
        <taxon>Bacillales</taxon>
        <taxon>Sporolactobacillaceae</taxon>
        <taxon>Pullulanibacillus</taxon>
    </lineage>
</organism>
<reference evidence="8" key="2">
    <citation type="submission" date="2020-09" db="EMBL/GenBank/DDBJ databases">
        <authorList>
            <person name="Sun Q."/>
            <person name="Zhou Y."/>
        </authorList>
    </citation>
    <scope>NUCLEOTIDE SEQUENCE</scope>
    <source>
        <strain evidence="8">CGMCC 1.15371</strain>
    </source>
</reference>
<proteinExistence type="predicted"/>
<dbReference type="InterPro" id="IPR015867">
    <property type="entry name" value="N-reg_PII/ATP_PRibTrfase_C"/>
</dbReference>
<dbReference type="CDD" id="cd16380">
    <property type="entry name" value="YitT_C"/>
    <property type="match status" value="1"/>
</dbReference>
<evidence type="ECO:0000256" key="5">
    <source>
        <dbReference type="ARBA" id="ARBA00023136"/>
    </source>
</evidence>
<evidence type="ECO:0000256" key="3">
    <source>
        <dbReference type="ARBA" id="ARBA00022692"/>
    </source>
</evidence>
<dbReference type="InterPro" id="IPR019264">
    <property type="entry name" value="DUF2179"/>
</dbReference>
<evidence type="ECO:0000256" key="1">
    <source>
        <dbReference type="ARBA" id="ARBA00004651"/>
    </source>
</evidence>
<feature type="transmembrane region" description="Helical" evidence="6">
    <location>
        <begin position="110"/>
        <end position="130"/>
    </location>
</feature>
<feature type="transmembrane region" description="Helical" evidence="6">
    <location>
        <begin position="151"/>
        <end position="170"/>
    </location>
</feature>
<dbReference type="InterPro" id="IPR051461">
    <property type="entry name" value="UPF0750_membrane"/>
</dbReference>